<dbReference type="Pfam" id="PF04978">
    <property type="entry name" value="MST"/>
    <property type="match status" value="1"/>
</dbReference>
<dbReference type="InterPro" id="IPR034660">
    <property type="entry name" value="DinB/YfiT-like"/>
</dbReference>
<proteinExistence type="predicted"/>
<organism evidence="1 2">
    <name type="scientific">Kutzneria buriramensis</name>
    <dbReference type="NCBI Taxonomy" id="1045776"/>
    <lineage>
        <taxon>Bacteria</taxon>
        <taxon>Bacillati</taxon>
        <taxon>Actinomycetota</taxon>
        <taxon>Actinomycetes</taxon>
        <taxon>Pseudonocardiales</taxon>
        <taxon>Pseudonocardiaceae</taxon>
        <taxon>Kutzneria</taxon>
    </lineage>
</organism>
<sequence>MSETTDLLTELAAARSALVTTVQGLTDEQAAATPTASKLCLAGIVKHVASTEASWLRFILDGPTAMSFDLPEGVTWGDIMAGTAREYPQWMIDHQNEFRLLPGETLAGVLAHYEEVATESDKIVADLADLDKTYSLPPAPWNKEGATRSVRQVLIHVIAETTQHAGHADIIRESIDGQTSTR</sequence>
<gene>
    <name evidence="1" type="ORF">BCF44_114172</name>
</gene>
<keyword evidence="2" id="KW-1185">Reference proteome</keyword>
<dbReference type="AlphaFoldDB" id="A0A3E0H4J4"/>
<comment type="caution">
    <text evidence="1">The sequence shown here is derived from an EMBL/GenBank/DDBJ whole genome shotgun (WGS) entry which is preliminary data.</text>
</comment>
<reference evidence="1 2" key="1">
    <citation type="submission" date="2018-08" db="EMBL/GenBank/DDBJ databases">
        <title>Genomic Encyclopedia of Archaeal and Bacterial Type Strains, Phase II (KMG-II): from individual species to whole genera.</title>
        <authorList>
            <person name="Goeker M."/>
        </authorList>
    </citation>
    <scope>NUCLEOTIDE SEQUENCE [LARGE SCALE GENOMIC DNA]</scope>
    <source>
        <strain evidence="1 2">DSM 45791</strain>
    </source>
</reference>
<evidence type="ECO:0000313" key="1">
    <source>
        <dbReference type="EMBL" id="REH38147.1"/>
    </source>
</evidence>
<accession>A0A3E0H4J4</accession>
<evidence type="ECO:0000313" key="2">
    <source>
        <dbReference type="Proteomes" id="UP000256269"/>
    </source>
</evidence>
<dbReference type="RefSeq" id="WP_116179002.1">
    <property type="nucleotide sequence ID" value="NZ_CP144375.1"/>
</dbReference>
<protein>
    <submittedName>
        <fullName evidence="1">Uncharacterized protein DUF664</fullName>
    </submittedName>
</protein>
<dbReference type="InterPro" id="IPR007061">
    <property type="entry name" value="MST-like"/>
</dbReference>
<dbReference type="Gene3D" id="1.20.120.450">
    <property type="entry name" value="dinb family like domain"/>
    <property type="match status" value="1"/>
</dbReference>
<dbReference type="Proteomes" id="UP000256269">
    <property type="component" value="Unassembled WGS sequence"/>
</dbReference>
<dbReference type="OrthoDB" id="4548523at2"/>
<name>A0A3E0H4J4_9PSEU</name>
<dbReference type="EMBL" id="QUNO01000014">
    <property type="protein sequence ID" value="REH38147.1"/>
    <property type="molecule type" value="Genomic_DNA"/>
</dbReference>
<dbReference type="SUPFAM" id="SSF109854">
    <property type="entry name" value="DinB/YfiT-like putative metalloenzymes"/>
    <property type="match status" value="1"/>
</dbReference>